<proteinExistence type="predicted"/>
<organism evidence="2 4">
    <name type="scientific">Acinetobacter baumannii</name>
    <dbReference type="NCBI Taxonomy" id="470"/>
    <lineage>
        <taxon>Bacteria</taxon>
        <taxon>Pseudomonadati</taxon>
        <taxon>Pseudomonadota</taxon>
        <taxon>Gammaproteobacteria</taxon>
        <taxon>Moraxellales</taxon>
        <taxon>Moraxellaceae</taxon>
        <taxon>Acinetobacter</taxon>
        <taxon>Acinetobacter calcoaceticus/baumannii complex</taxon>
    </lineage>
</organism>
<evidence type="ECO:0000313" key="3">
    <source>
        <dbReference type="EMBL" id="SST18748.1"/>
    </source>
</evidence>
<dbReference type="EMBL" id="UFMQ01000002">
    <property type="protein sequence ID" value="SST18748.1"/>
    <property type="molecule type" value="Genomic_DNA"/>
</dbReference>
<dbReference type="PATRIC" id="fig|470.1345.peg.2949"/>
<dbReference type="AlphaFoldDB" id="A0A0D5YK49"/>
<evidence type="ECO:0000313" key="2">
    <source>
        <dbReference type="EMBL" id="AKA32710.1"/>
    </source>
</evidence>
<evidence type="ECO:0000256" key="1">
    <source>
        <dbReference type="SAM" id="Coils"/>
    </source>
</evidence>
<dbReference type="RefSeq" id="WP_000505370.1">
    <property type="nucleotide sequence ID" value="NZ_CP008706.1"/>
</dbReference>
<evidence type="ECO:0000313" key="5">
    <source>
        <dbReference type="Proteomes" id="UP000252694"/>
    </source>
</evidence>
<dbReference type="EMBL" id="CP008706">
    <property type="protein sequence ID" value="AKA32710.1"/>
    <property type="molecule type" value="Genomic_DNA"/>
</dbReference>
<dbReference type="Proteomes" id="UP000032746">
    <property type="component" value="Chromosome"/>
</dbReference>
<reference evidence="4" key="2">
    <citation type="submission" date="2015-03" db="EMBL/GenBank/DDBJ databases">
        <authorList>
            <person name="Gallagher L.A."/>
            <person name="Hayden H.S."/>
            <person name="Weiss E.J."/>
            <person name="Hager K.R."/>
            <person name="Ramage E."/>
            <person name="Radey M.R."/>
            <person name="Bydalek R."/>
            <person name="Manoil C."/>
            <person name="Miller S.I."/>
            <person name="Brittnacher M.J."/>
        </authorList>
    </citation>
    <scope>NUCLEOTIDE SEQUENCE [LARGE SCALE GENOMIC DNA]</scope>
    <source>
        <strain evidence="4">AB5075-UW</strain>
    </source>
</reference>
<evidence type="ECO:0000313" key="4">
    <source>
        <dbReference type="Proteomes" id="UP000032746"/>
    </source>
</evidence>
<reference evidence="3 5" key="3">
    <citation type="submission" date="2018-07" db="EMBL/GenBank/DDBJ databases">
        <authorList>
            <consortium name="Pathogen Informatics"/>
        </authorList>
    </citation>
    <scope>NUCLEOTIDE SEQUENCE [LARGE SCALE GENOMIC DNA]</scope>
    <source>
        <strain evidence="3 5">4300STDY7045823</strain>
    </source>
</reference>
<keyword evidence="1" id="KW-0175">Coiled coil</keyword>
<feature type="coiled-coil region" evidence="1">
    <location>
        <begin position="47"/>
        <end position="74"/>
    </location>
</feature>
<protein>
    <submittedName>
        <fullName evidence="2">Uncharacterized protein</fullName>
    </submittedName>
</protein>
<reference evidence="2 4" key="1">
    <citation type="journal article" date="2015" name="J. Bacteriol.">
        <title>Resources for Genetic and Genomic Analysis of Emerging Pathogen Acinetobacter baumannii.</title>
        <authorList>
            <person name="Gallagher L.A."/>
            <person name="Ramage E."/>
            <person name="Weiss E.J."/>
            <person name="Radey M."/>
            <person name="Hayden H.S."/>
            <person name="Held K.G."/>
            <person name="Huse H.K."/>
            <person name="Zurawski D.V."/>
            <person name="Brittnacher M.J."/>
            <person name="Manoil C."/>
        </authorList>
    </citation>
    <scope>NUCLEOTIDE SEQUENCE [LARGE SCALE GENOMIC DNA]</scope>
    <source>
        <strain evidence="2 4">AB5075-UW</strain>
    </source>
</reference>
<sequence length="307" mass="35686">MGFFDMLFSGIGSLFSAAVSVVSEVVSTVKIYFTAKEIVTKTVYDERDKKQDQIHELNQEIQFLRRKLNESGRITEQQRKRLYELDEERNFLKQGIKSDSQIIAADKFQQNEENIHKVEIDLETTHVLQWNAFADTMAKTCPKCQRPMKLQWARNLVHVNPQDFYWGCTGWYFNNQLVRLCKYRENLTRQDLVLMTDTSVPEFSLSAQDFNIILQDHSTSESIVERMDDLQFDLKSRKQGIKIVCCPIHAEPMQLQKKKNGVGLLDQYYLRCPHWASDNQGCMYMEKLKSGSQLAALLKYQTGTGIL</sequence>
<accession>A0A0D5YK49</accession>
<name>A0A0D5YK49_ACIBA</name>
<dbReference type="Proteomes" id="UP000252694">
    <property type="component" value="Unassembled WGS sequence"/>
</dbReference>
<gene>
    <name evidence="2" type="ORF">ABUW_2996</name>
    <name evidence="3" type="ORF">SAMEA104305318_00900</name>
</gene>